<dbReference type="Proteomes" id="UP000221165">
    <property type="component" value="Unassembled WGS sequence"/>
</dbReference>
<gene>
    <name evidence="3" type="ORF">CSUI_001243</name>
</gene>
<feature type="chain" id="PRO_5013039080" description="Transmembrane protein" evidence="2">
    <location>
        <begin position="20"/>
        <end position="232"/>
    </location>
</feature>
<feature type="signal peptide" evidence="2">
    <location>
        <begin position="1"/>
        <end position="19"/>
    </location>
</feature>
<accession>A0A2C6KLH5</accession>
<name>A0A2C6KLH5_9APIC</name>
<keyword evidence="2" id="KW-0732">Signal</keyword>
<feature type="transmembrane region" description="Helical" evidence="1">
    <location>
        <begin position="210"/>
        <end position="231"/>
    </location>
</feature>
<protein>
    <recommendedName>
        <fullName evidence="5">Transmembrane protein</fullName>
    </recommendedName>
</protein>
<keyword evidence="1" id="KW-1133">Transmembrane helix</keyword>
<keyword evidence="4" id="KW-1185">Reference proteome</keyword>
<sequence>MSLAVASLGSLVAAASVSAVLPPAGIDTHGAGVALVHILFLEAGRAVYSFCRSRAVCRKLVPLSVEVSQWKAAATQNRPSSRFAEEVTTGSSSSSLRLFQAGNAAGLGFYVPVIITSVFPVWSGPAACCAAVTTLGPASAVDAFTVGEPFSCRGCARIQAEARMSQHCWLLWTPFLRVAGLAVGTICIFNVFATLLVQKFFLRHATFKKHLCVLGATVVLHVIISSVAARIY</sequence>
<dbReference type="VEuPathDB" id="ToxoDB:CSUI_001243"/>
<keyword evidence="1" id="KW-0812">Transmembrane</keyword>
<comment type="caution">
    <text evidence="3">The sequence shown here is derived from an EMBL/GenBank/DDBJ whole genome shotgun (WGS) entry which is preliminary data.</text>
</comment>
<reference evidence="3 4" key="1">
    <citation type="journal article" date="2017" name="Int. J. Parasitol.">
        <title>The genome of the protozoan parasite Cystoisospora suis and a reverse vaccinology approach to identify vaccine candidates.</title>
        <authorList>
            <person name="Palmieri N."/>
            <person name="Shrestha A."/>
            <person name="Ruttkowski B."/>
            <person name="Beck T."/>
            <person name="Vogl C."/>
            <person name="Tomley F."/>
            <person name="Blake D.P."/>
            <person name="Joachim A."/>
        </authorList>
    </citation>
    <scope>NUCLEOTIDE SEQUENCE [LARGE SCALE GENOMIC DNA]</scope>
    <source>
        <strain evidence="3 4">Wien I</strain>
    </source>
</reference>
<evidence type="ECO:0000256" key="2">
    <source>
        <dbReference type="SAM" id="SignalP"/>
    </source>
</evidence>
<keyword evidence="1" id="KW-0472">Membrane</keyword>
<evidence type="ECO:0000313" key="4">
    <source>
        <dbReference type="Proteomes" id="UP000221165"/>
    </source>
</evidence>
<dbReference type="RefSeq" id="XP_067926563.1">
    <property type="nucleotide sequence ID" value="XM_068061449.1"/>
</dbReference>
<feature type="transmembrane region" description="Helical" evidence="1">
    <location>
        <begin position="169"/>
        <end position="198"/>
    </location>
</feature>
<dbReference type="GeneID" id="94424660"/>
<evidence type="ECO:0000313" key="3">
    <source>
        <dbReference type="EMBL" id="PHJ24891.1"/>
    </source>
</evidence>
<evidence type="ECO:0000256" key="1">
    <source>
        <dbReference type="SAM" id="Phobius"/>
    </source>
</evidence>
<dbReference type="EMBL" id="MIGC01000491">
    <property type="protein sequence ID" value="PHJ24891.1"/>
    <property type="molecule type" value="Genomic_DNA"/>
</dbReference>
<dbReference type="AlphaFoldDB" id="A0A2C6KLH5"/>
<evidence type="ECO:0008006" key="5">
    <source>
        <dbReference type="Google" id="ProtNLM"/>
    </source>
</evidence>
<organism evidence="3 4">
    <name type="scientific">Cystoisospora suis</name>
    <dbReference type="NCBI Taxonomy" id="483139"/>
    <lineage>
        <taxon>Eukaryota</taxon>
        <taxon>Sar</taxon>
        <taxon>Alveolata</taxon>
        <taxon>Apicomplexa</taxon>
        <taxon>Conoidasida</taxon>
        <taxon>Coccidia</taxon>
        <taxon>Eucoccidiorida</taxon>
        <taxon>Eimeriorina</taxon>
        <taxon>Sarcocystidae</taxon>
        <taxon>Cystoisospora</taxon>
    </lineage>
</organism>
<proteinExistence type="predicted"/>